<dbReference type="RefSeq" id="WP_012388233.1">
    <property type="nucleotide sequence ID" value="NC_010602.1"/>
</dbReference>
<dbReference type="Proteomes" id="UP000001847">
    <property type="component" value="Chromosome I"/>
</dbReference>
<gene>
    <name evidence="2" type="ordered locus">LEPBI_I1239</name>
</gene>
<dbReference type="EMBL" id="CP000786">
    <property type="protein sequence ID" value="ABZ97352.1"/>
    <property type="molecule type" value="Genomic_DNA"/>
</dbReference>
<accession>B0SNS1</accession>
<keyword evidence="1" id="KW-0812">Transmembrane</keyword>
<keyword evidence="3" id="KW-1185">Reference proteome</keyword>
<keyword evidence="1" id="KW-1133">Transmembrane helix</keyword>
<dbReference type="BioCyc" id="LBIF456481:LEPBI_RS06065-MONOMER"/>
<dbReference type="KEGG" id="lbi:LEPBI_I1239"/>
<evidence type="ECO:0000313" key="2">
    <source>
        <dbReference type="EMBL" id="ABZ97352.1"/>
    </source>
</evidence>
<proteinExistence type="predicted"/>
<evidence type="ECO:0000256" key="1">
    <source>
        <dbReference type="SAM" id="Phobius"/>
    </source>
</evidence>
<reference evidence="2 3" key="1">
    <citation type="journal article" date="2008" name="PLoS ONE">
        <title>Genome sequence of the saprophyte Leptospira biflexa provides insights into the evolution of Leptospira and the pathogenesis of leptospirosis.</title>
        <authorList>
            <person name="Picardeau M."/>
            <person name="Bulach D.M."/>
            <person name="Bouchier C."/>
            <person name="Zuerner R.L."/>
            <person name="Zidane N."/>
            <person name="Wilson P.J."/>
            <person name="Creno S."/>
            <person name="Kuczek E.S."/>
            <person name="Bommezzadri S."/>
            <person name="Davis J.C."/>
            <person name="McGrath A."/>
            <person name="Johnson M.J."/>
            <person name="Boursaux-Eude C."/>
            <person name="Seemann T."/>
            <person name="Rouy Z."/>
            <person name="Coppel R.L."/>
            <person name="Rood J.I."/>
            <person name="Lajus A."/>
            <person name="Davies J.K."/>
            <person name="Medigue C."/>
            <person name="Adler B."/>
        </authorList>
    </citation>
    <scope>NUCLEOTIDE SEQUENCE [LARGE SCALE GENOMIC DNA]</scope>
    <source>
        <strain evidence="3">Patoc 1 / ATCC 23582 / Paris</strain>
    </source>
</reference>
<dbReference type="HOGENOM" id="CLU_2356281_0_0_12"/>
<evidence type="ECO:0000313" key="3">
    <source>
        <dbReference type="Proteomes" id="UP000001847"/>
    </source>
</evidence>
<dbReference type="AlphaFoldDB" id="B0SNS1"/>
<name>B0SNS1_LEPBP</name>
<protein>
    <submittedName>
        <fullName evidence="2">Uncharacterized protein</fullName>
    </submittedName>
</protein>
<organism evidence="2 3">
    <name type="scientific">Leptospira biflexa serovar Patoc (strain Patoc 1 / ATCC 23582 / Paris)</name>
    <dbReference type="NCBI Taxonomy" id="456481"/>
    <lineage>
        <taxon>Bacteria</taxon>
        <taxon>Pseudomonadati</taxon>
        <taxon>Spirochaetota</taxon>
        <taxon>Spirochaetia</taxon>
        <taxon>Leptospirales</taxon>
        <taxon>Leptospiraceae</taxon>
        <taxon>Leptospira</taxon>
    </lineage>
</organism>
<feature type="transmembrane region" description="Helical" evidence="1">
    <location>
        <begin position="20"/>
        <end position="38"/>
    </location>
</feature>
<sequence>MSQIRLYRSQTMDAYRNASYLGFVLYFIGIVLFLYGFYHLSIEKDLDAKGIKTTGEVYALTAPWWPVILGVIVTFVGYILRKIMKRKAIALDSQTR</sequence>
<keyword evidence="1" id="KW-0472">Membrane</keyword>
<feature type="transmembrane region" description="Helical" evidence="1">
    <location>
        <begin position="58"/>
        <end position="80"/>
    </location>
</feature>
<dbReference type="OrthoDB" id="348122at2"/>